<dbReference type="Gene3D" id="3.30.70.330">
    <property type="match status" value="1"/>
</dbReference>
<feature type="compositionally biased region" description="Basic and acidic residues" evidence="3">
    <location>
        <begin position="272"/>
        <end position="410"/>
    </location>
</feature>
<dbReference type="CTD" id="1975"/>
<dbReference type="SMART" id="SM00360">
    <property type="entry name" value="RRM"/>
    <property type="match status" value="1"/>
</dbReference>
<dbReference type="CDD" id="cd12402">
    <property type="entry name" value="RRM_eIF4B"/>
    <property type="match status" value="1"/>
</dbReference>
<evidence type="ECO:0000313" key="5">
    <source>
        <dbReference type="EnsemblMetazoa" id="XP_038044277.1"/>
    </source>
</evidence>
<dbReference type="InterPro" id="IPR000504">
    <property type="entry name" value="RRM_dom"/>
</dbReference>
<feature type="region of interest" description="Disordered" evidence="3">
    <location>
        <begin position="62"/>
        <end position="85"/>
    </location>
</feature>
<proteinExistence type="predicted"/>
<dbReference type="SUPFAM" id="SSF54928">
    <property type="entry name" value="RNA-binding domain, RBD"/>
    <property type="match status" value="1"/>
</dbReference>
<dbReference type="InterPro" id="IPR035979">
    <property type="entry name" value="RBD_domain_sf"/>
</dbReference>
<feature type="compositionally biased region" description="Polar residues" evidence="3">
    <location>
        <begin position="729"/>
        <end position="738"/>
    </location>
</feature>
<sequence>MAAQGKKKKVKGKTLNLNDFLSDGTSNAPGTSYVMANKSWAEQTDEAEDTVMPFMDTKPLPNRAALPTAPRSAQPSEIDRSKLPDKPPYTVYLGNIPFDADEMDITNFLVNCNVSQVRLPKEGDRLKGFGYAEVDDMESLMTALALNDQTIRTRRIRVDLAGQNHQDGKDDRTNSDWRARSSDGGSSFGRGEDRRGNRYSDRYQDRSSYDRYGDADRGYGFDRRTNDGSYGGRRNDDFGSSGGSSEDNWRRAPAEPSSSAFENRSRGGGFGGDRDRGFGNDRGFGSDRDRGFGGDRDRGFGGDRDRGFGGDRDRGFGGDRDRGFGGDRDRGFGSDRDRGFGGDRDRGFGGDRDRSFGGDRDQGFGGDRDWGDRGSRSRGFENFSEPRDRSFGDRDRGFRDRDYGERDGRRPYGGGGFSRGADQDGPPESGHEQEGPRERKKLVLTKRSDHPGETPAPSSKPSSSIFGAAKPVDTAARERAIEERIERERRLEEQEKMKSEKDKETIVRRERPERPRRESEGEGRTRHSSSSSGKGGPRPIIARRESERSNEDDSAFHKEEPLSPTSPTAPKSPKTPISPREEVSLQNAIPAPPPKENAWAKRSETVTSPPPSSVSSQSHTSPPSREADGSRHRGEGRQETGGSESGRQYREAGPPKENAWKRDGKPAAGGRGEQGGYSKKPGDHGGPGAGRGDPQAHPARDNRRKEERPVKKTPAEMPKYEKPPPPNWSQPNKFSSLMTEDDPQGSD</sequence>
<dbReference type="PANTHER" id="PTHR23236:SF2">
    <property type="entry name" value="EUKARYOTIC TRANSLATION INITIATION FACTOR 4B"/>
    <property type="match status" value="1"/>
</dbReference>
<dbReference type="Pfam" id="PF00076">
    <property type="entry name" value="RRM_1"/>
    <property type="match status" value="1"/>
</dbReference>
<feature type="compositionally biased region" description="Low complexity" evidence="3">
    <location>
        <begin position="613"/>
        <end position="624"/>
    </location>
</feature>
<name>A0A913YY31_PATMI</name>
<dbReference type="OMA" id="WTTVPNK"/>
<feature type="region of interest" description="Disordered" evidence="3">
    <location>
        <begin position="162"/>
        <end position="747"/>
    </location>
</feature>
<evidence type="ECO:0000259" key="4">
    <source>
        <dbReference type="PROSITE" id="PS50102"/>
    </source>
</evidence>
<dbReference type="InterPro" id="IPR033107">
    <property type="entry name" value="EIF-4B_RRM"/>
</dbReference>
<organism evidence="5 6">
    <name type="scientific">Patiria miniata</name>
    <name type="common">Bat star</name>
    <name type="synonym">Asterina miniata</name>
    <dbReference type="NCBI Taxonomy" id="46514"/>
    <lineage>
        <taxon>Eukaryota</taxon>
        <taxon>Metazoa</taxon>
        <taxon>Echinodermata</taxon>
        <taxon>Eleutherozoa</taxon>
        <taxon>Asterozoa</taxon>
        <taxon>Asteroidea</taxon>
        <taxon>Valvatacea</taxon>
        <taxon>Valvatida</taxon>
        <taxon>Asterinidae</taxon>
        <taxon>Patiria</taxon>
    </lineage>
</organism>
<feature type="compositionally biased region" description="Basic and acidic residues" evidence="3">
    <location>
        <begin position="542"/>
        <end position="561"/>
    </location>
</feature>
<dbReference type="EnsemblMetazoa" id="XM_038188349.1">
    <property type="protein sequence ID" value="XP_038044277.1"/>
    <property type="gene ID" value="LOC119718915"/>
</dbReference>
<feature type="compositionally biased region" description="Low complexity" evidence="3">
    <location>
        <begin position="562"/>
        <end position="578"/>
    </location>
</feature>
<dbReference type="PROSITE" id="PS50102">
    <property type="entry name" value="RRM"/>
    <property type="match status" value="1"/>
</dbReference>
<feature type="domain" description="RRM" evidence="4">
    <location>
        <begin position="89"/>
        <end position="163"/>
    </location>
</feature>
<feature type="compositionally biased region" description="Basic and acidic residues" evidence="3">
    <location>
        <begin position="625"/>
        <end position="638"/>
    </location>
</feature>
<dbReference type="PANTHER" id="PTHR23236">
    <property type="entry name" value="EUKARYOTIC TRANSLATION INITIATION FACTOR 4B/4H"/>
    <property type="match status" value="1"/>
</dbReference>
<reference evidence="5" key="1">
    <citation type="submission" date="2022-11" db="UniProtKB">
        <authorList>
            <consortium name="EnsemblMetazoa"/>
        </authorList>
    </citation>
    <scope>IDENTIFICATION</scope>
</reference>
<feature type="compositionally biased region" description="Basic and acidic residues" evidence="3">
    <location>
        <begin position="698"/>
        <end position="722"/>
    </location>
</feature>
<dbReference type="RefSeq" id="XP_038044277.1">
    <property type="nucleotide sequence ID" value="XM_038188349.1"/>
</dbReference>
<evidence type="ECO:0000313" key="6">
    <source>
        <dbReference type="Proteomes" id="UP000887568"/>
    </source>
</evidence>
<feature type="compositionally biased region" description="Polar residues" evidence="3">
    <location>
        <begin position="456"/>
        <end position="465"/>
    </location>
</feature>
<dbReference type="OrthoDB" id="1748655at2759"/>
<dbReference type="InterPro" id="IPR012677">
    <property type="entry name" value="Nucleotide-bd_a/b_plait_sf"/>
</dbReference>
<feature type="compositionally biased region" description="Basic and acidic residues" evidence="3">
    <location>
        <begin position="647"/>
        <end position="665"/>
    </location>
</feature>
<keyword evidence="1 2" id="KW-0694">RNA-binding</keyword>
<dbReference type="GeneID" id="119718915"/>
<feature type="compositionally biased region" description="Basic and acidic residues" evidence="3">
    <location>
        <begin position="166"/>
        <end position="181"/>
    </location>
</feature>
<evidence type="ECO:0000256" key="1">
    <source>
        <dbReference type="ARBA" id="ARBA00022884"/>
    </source>
</evidence>
<dbReference type="Proteomes" id="UP000887568">
    <property type="component" value="Unplaced"/>
</dbReference>
<accession>A0A913YY31</accession>
<dbReference type="GO" id="GO:0003723">
    <property type="term" value="F:RNA binding"/>
    <property type="evidence" value="ECO:0007669"/>
    <property type="project" value="UniProtKB-UniRule"/>
</dbReference>
<feature type="compositionally biased region" description="Basic and acidic residues" evidence="3">
    <location>
        <begin position="475"/>
        <end position="525"/>
    </location>
</feature>
<protein>
    <recommendedName>
        <fullName evidence="4">RRM domain-containing protein</fullName>
    </recommendedName>
</protein>
<dbReference type="AlphaFoldDB" id="A0A913YY31"/>
<feature type="compositionally biased region" description="Basic and acidic residues" evidence="3">
    <location>
        <begin position="190"/>
        <end position="226"/>
    </location>
</feature>
<evidence type="ECO:0000256" key="2">
    <source>
        <dbReference type="PROSITE-ProRule" id="PRU00176"/>
    </source>
</evidence>
<keyword evidence="6" id="KW-1185">Reference proteome</keyword>
<evidence type="ECO:0000256" key="3">
    <source>
        <dbReference type="SAM" id="MobiDB-lite"/>
    </source>
</evidence>